<dbReference type="InterPro" id="IPR011008">
    <property type="entry name" value="Dimeric_a/b-barrel"/>
</dbReference>
<keyword evidence="6" id="KW-1185">Reference proteome</keyword>
<dbReference type="Gene3D" id="1.10.10.10">
    <property type="entry name" value="Winged helix-like DNA-binding domain superfamily/Winged helix DNA-binding domain"/>
    <property type="match status" value="1"/>
</dbReference>
<evidence type="ECO:0000313" key="6">
    <source>
        <dbReference type="Proteomes" id="UP000586976"/>
    </source>
</evidence>
<feature type="domain" description="HTH asnC-type" evidence="4">
    <location>
        <begin position="23"/>
        <end position="83"/>
    </location>
</feature>
<organism evidence="5 6">
    <name type="scientific">Streptomyces himalayensis subsp. aureolus</name>
    <dbReference type="NCBI Taxonomy" id="2758039"/>
    <lineage>
        <taxon>Bacteria</taxon>
        <taxon>Bacillati</taxon>
        <taxon>Actinomycetota</taxon>
        <taxon>Actinomycetes</taxon>
        <taxon>Kitasatosporales</taxon>
        <taxon>Streptomycetaceae</taxon>
        <taxon>Streptomyces</taxon>
        <taxon>Streptomyces himalayensis</taxon>
    </lineage>
</organism>
<gene>
    <name evidence="5" type="ORF">H1V43_37590</name>
</gene>
<evidence type="ECO:0000259" key="4">
    <source>
        <dbReference type="PROSITE" id="PS50956"/>
    </source>
</evidence>
<dbReference type="PANTHER" id="PTHR30154:SF34">
    <property type="entry name" value="TRANSCRIPTIONAL REGULATOR AZLB"/>
    <property type="match status" value="1"/>
</dbReference>
<dbReference type="Pfam" id="PF13404">
    <property type="entry name" value="HTH_AsnC-type"/>
    <property type="match status" value="1"/>
</dbReference>
<dbReference type="RefSeq" id="WP_181868255.1">
    <property type="nucleotide sequence ID" value="NZ_JACEQY010000080.1"/>
</dbReference>
<dbReference type="GO" id="GO:0043565">
    <property type="term" value="F:sequence-specific DNA binding"/>
    <property type="evidence" value="ECO:0007669"/>
    <property type="project" value="InterPro"/>
</dbReference>
<dbReference type="AlphaFoldDB" id="A0A7W2D8V1"/>
<dbReference type="GO" id="GO:0005829">
    <property type="term" value="C:cytosol"/>
    <property type="evidence" value="ECO:0007669"/>
    <property type="project" value="TreeGrafter"/>
</dbReference>
<dbReference type="EMBL" id="JACEQY010000080">
    <property type="protein sequence ID" value="MBA4866914.1"/>
    <property type="molecule type" value="Genomic_DNA"/>
</dbReference>
<dbReference type="PANTHER" id="PTHR30154">
    <property type="entry name" value="LEUCINE-RESPONSIVE REGULATORY PROTEIN"/>
    <property type="match status" value="1"/>
</dbReference>
<evidence type="ECO:0000256" key="3">
    <source>
        <dbReference type="ARBA" id="ARBA00023163"/>
    </source>
</evidence>
<keyword evidence="1" id="KW-0805">Transcription regulation</keyword>
<proteinExistence type="predicted"/>
<name>A0A7W2D8V1_9ACTN</name>
<evidence type="ECO:0000313" key="5">
    <source>
        <dbReference type="EMBL" id="MBA4866914.1"/>
    </source>
</evidence>
<dbReference type="InterPro" id="IPR019885">
    <property type="entry name" value="Tscrpt_reg_HTH_AsnC-type_CS"/>
</dbReference>
<evidence type="ECO:0000256" key="2">
    <source>
        <dbReference type="ARBA" id="ARBA00023125"/>
    </source>
</evidence>
<dbReference type="SUPFAM" id="SSF54909">
    <property type="entry name" value="Dimeric alpha+beta barrel"/>
    <property type="match status" value="1"/>
</dbReference>
<keyword evidence="2" id="KW-0238">DNA-binding</keyword>
<keyword evidence="3" id="KW-0804">Transcription</keyword>
<dbReference type="GO" id="GO:0043200">
    <property type="term" value="P:response to amino acid"/>
    <property type="evidence" value="ECO:0007669"/>
    <property type="project" value="TreeGrafter"/>
</dbReference>
<dbReference type="InterPro" id="IPR019887">
    <property type="entry name" value="Tscrpt_reg_AsnC/Lrp_C"/>
</dbReference>
<protein>
    <submittedName>
        <fullName evidence="5">Lrp/AsnC family transcriptional regulator</fullName>
    </submittedName>
</protein>
<dbReference type="PROSITE" id="PS00519">
    <property type="entry name" value="HTH_ASNC_1"/>
    <property type="match status" value="1"/>
</dbReference>
<evidence type="ECO:0000256" key="1">
    <source>
        <dbReference type="ARBA" id="ARBA00023015"/>
    </source>
</evidence>
<dbReference type="PROSITE" id="PS50956">
    <property type="entry name" value="HTH_ASNC_2"/>
    <property type="match status" value="1"/>
</dbReference>
<accession>A0A7W2D8V1</accession>
<dbReference type="InterPro" id="IPR000485">
    <property type="entry name" value="AsnC-type_HTH_dom"/>
</dbReference>
<dbReference type="InterPro" id="IPR036390">
    <property type="entry name" value="WH_DNA-bd_sf"/>
</dbReference>
<dbReference type="Proteomes" id="UP000586976">
    <property type="component" value="Unassembled WGS sequence"/>
</dbReference>
<reference evidence="5 6" key="1">
    <citation type="submission" date="2020-07" db="EMBL/GenBank/DDBJ databases">
        <title>Streptomyces isolated from Indian soil.</title>
        <authorList>
            <person name="Mandal S."/>
            <person name="Maiti P.K."/>
        </authorList>
    </citation>
    <scope>NUCLEOTIDE SEQUENCE [LARGE SCALE GENOMIC DNA]</scope>
    <source>
        <strain evidence="5 6">PSKA54</strain>
    </source>
</reference>
<comment type="caution">
    <text evidence="5">The sequence shown here is derived from an EMBL/GenBank/DDBJ whole genome shotgun (WGS) entry which is preliminary data.</text>
</comment>
<dbReference type="Gene3D" id="3.30.70.920">
    <property type="match status" value="1"/>
</dbReference>
<dbReference type="SMART" id="SM00344">
    <property type="entry name" value="HTH_ASNC"/>
    <property type="match status" value="1"/>
</dbReference>
<dbReference type="InterPro" id="IPR036388">
    <property type="entry name" value="WH-like_DNA-bd_sf"/>
</dbReference>
<dbReference type="Pfam" id="PF01037">
    <property type="entry name" value="AsnC_trans_reg"/>
    <property type="match status" value="1"/>
</dbReference>
<dbReference type="InterPro" id="IPR019888">
    <property type="entry name" value="Tscrpt_reg_AsnC-like"/>
</dbReference>
<dbReference type="SUPFAM" id="SSF46785">
    <property type="entry name" value="Winged helix' DNA-binding domain"/>
    <property type="match status" value="1"/>
</dbReference>
<dbReference type="PRINTS" id="PR00033">
    <property type="entry name" value="HTHASNC"/>
</dbReference>
<sequence>MQRHHGSRHYGKKGGRVAARIELDTVDKTLIRRLQQDGRTSYTDLGKEVGLSAPAVRARVQRLTESGLLQFAAVTDPLKLGLPVMALIGIKVEGRLREIINTLESIDSVIYLVSTAGSFDLFAEVVCRTMDELSEVINDSIRPIPGVREVESFPYFGIHAHRFTWDVPD</sequence>